<accession>A0A6A6B829</accession>
<proteinExistence type="predicted"/>
<evidence type="ECO:0000313" key="1">
    <source>
        <dbReference type="EMBL" id="KAF2139364.1"/>
    </source>
</evidence>
<dbReference type="AlphaFoldDB" id="A0A6A6B829"/>
<keyword evidence="2" id="KW-1185">Reference proteome</keyword>
<protein>
    <submittedName>
        <fullName evidence="1">Uncharacterized protein</fullName>
    </submittedName>
</protein>
<reference evidence="1" key="1">
    <citation type="journal article" date="2020" name="Stud. Mycol.">
        <title>101 Dothideomycetes genomes: a test case for predicting lifestyles and emergence of pathogens.</title>
        <authorList>
            <person name="Haridas S."/>
            <person name="Albert R."/>
            <person name="Binder M."/>
            <person name="Bloem J."/>
            <person name="Labutti K."/>
            <person name="Salamov A."/>
            <person name="Andreopoulos B."/>
            <person name="Baker S."/>
            <person name="Barry K."/>
            <person name="Bills G."/>
            <person name="Bluhm B."/>
            <person name="Cannon C."/>
            <person name="Castanera R."/>
            <person name="Culley D."/>
            <person name="Daum C."/>
            <person name="Ezra D."/>
            <person name="Gonzalez J."/>
            <person name="Henrissat B."/>
            <person name="Kuo A."/>
            <person name="Liang C."/>
            <person name="Lipzen A."/>
            <person name="Lutzoni F."/>
            <person name="Magnuson J."/>
            <person name="Mondo S."/>
            <person name="Nolan M."/>
            <person name="Ohm R."/>
            <person name="Pangilinan J."/>
            <person name="Park H.-J."/>
            <person name="Ramirez L."/>
            <person name="Alfaro M."/>
            <person name="Sun H."/>
            <person name="Tritt A."/>
            <person name="Yoshinaga Y."/>
            <person name="Zwiers L.-H."/>
            <person name="Turgeon B."/>
            <person name="Goodwin S."/>
            <person name="Spatafora J."/>
            <person name="Crous P."/>
            <person name="Grigoriev I."/>
        </authorList>
    </citation>
    <scope>NUCLEOTIDE SEQUENCE</scope>
    <source>
        <strain evidence="1">CBS 121167</strain>
    </source>
</reference>
<name>A0A6A6B829_9PEZI</name>
<dbReference type="EMBL" id="ML995493">
    <property type="protein sequence ID" value="KAF2139364.1"/>
    <property type="molecule type" value="Genomic_DNA"/>
</dbReference>
<sequence>MAARPTHRTWSLSINLSRSSSKKQFLNTVAQQTIRSMTKQDSSVSEERKGIFDELKGKEGVYIVTSESNGSVVDIARRDQSFLFQKVSEKCLCIHAISSLDDGIDLANRAELLLASYIFAMPTSAKYLGQFIGSQATFVNHIPLELLVGPAAPAELCLDLSDRFLGTLFMVSRLHIF</sequence>
<dbReference type="RefSeq" id="XP_033395077.1">
    <property type="nucleotide sequence ID" value="XM_033545267.1"/>
</dbReference>
<organism evidence="1 2">
    <name type="scientific">Aplosporella prunicola CBS 121167</name>
    <dbReference type="NCBI Taxonomy" id="1176127"/>
    <lineage>
        <taxon>Eukaryota</taxon>
        <taxon>Fungi</taxon>
        <taxon>Dikarya</taxon>
        <taxon>Ascomycota</taxon>
        <taxon>Pezizomycotina</taxon>
        <taxon>Dothideomycetes</taxon>
        <taxon>Dothideomycetes incertae sedis</taxon>
        <taxon>Botryosphaeriales</taxon>
        <taxon>Aplosporellaceae</taxon>
        <taxon>Aplosporella</taxon>
    </lineage>
</organism>
<dbReference type="Proteomes" id="UP000799438">
    <property type="component" value="Unassembled WGS sequence"/>
</dbReference>
<dbReference type="GeneID" id="54302767"/>
<gene>
    <name evidence="1" type="ORF">K452DRAFT_337527</name>
</gene>
<dbReference type="OrthoDB" id="5596991at2759"/>
<evidence type="ECO:0000313" key="2">
    <source>
        <dbReference type="Proteomes" id="UP000799438"/>
    </source>
</evidence>